<organism evidence="1 2">
    <name type="scientific">Pedobacter hiemivivus</name>
    <dbReference type="NCBI Taxonomy" id="2530454"/>
    <lineage>
        <taxon>Bacteria</taxon>
        <taxon>Pseudomonadati</taxon>
        <taxon>Bacteroidota</taxon>
        <taxon>Sphingobacteriia</taxon>
        <taxon>Sphingobacteriales</taxon>
        <taxon>Sphingobacteriaceae</taxon>
        <taxon>Pedobacter</taxon>
    </lineage>
</organism>
<evidence type="ECO:0000313" key="1">
    <source>
        <dbReference type="EMBL" id="TCC96556.1"/>
    </source>
</evidence>
<evidence type="ECO:0000313" key="2">
    <source>
        <dbReference type="Proteomes" id="UP000291117"/>
    </source>
</evidence>
<name>A0A4V2MK14_9SPHI</name>
<reference evidence="1 2" key="1">
    <citation type="submission" date="2019-02" db="EMBL/GenBank/DDBJ databases">
        <title>Pedobacter sp. RP-3-8 sp. nov., isolated from Arctic soil.</title>
        <authorList>
            <person name="Dahal R.H."/>
        </authorList>
    </citation>
    <scope>NUCLEOTIDE SEQUENCE [LARGE SCALE GENOMIC DNA]</scope>
    <source>
        <strain evidence="1 2">RP-3-8</strain>
    </source>
</reference>
<dbReference type="EMBL" id="SJSM01000005">
    <property type="protein sequence ID" value="TCC96556.1"/>
    <property type="molecule type" value="Genomic_DNA"/>
</dbReference>
<keyword evidence="2" id="KW-1185">Reference proteome</keyword>
<dbReference type="OrthoDB" id="624443at2"/>
<accession>A0A4V2MK14</accession>
<gene>
    <name evidence="1" type="ORF">EZ444_11300</name>
</gene>
<comment type="caution">
    <text evidence="1">The sequence shown here is derived from an EMBL/GenBank/DDBJ whole genome shotgun (WGS) entry which is preliminary data.</text>
</comment>
<dbReference type="RefSeq" id="WP_131608852.1">
    <property type="nucleotide sequence ID" value="NZ_SJSM01000005.1"/>
</dbReference>
<sequence length="102" mass="11910">MYTPDQFLHKRPSGTKAELNAFAKDKLKDFFDIYPLDDSLEYLWRMIQQSFYTKSRRILPNAERANLIAYYEYLHTLILASSIINDEIKGSVSPAFVEARKA</sequence>
<dbReference type="AlphaFoldDB" id="A0A4V2MK14"/>
<proteinExistence type="predicted"/>
<dbReference type="Proteomes" id="UP000291117">
    <property type="component" value="Unassembled WGS sequence"/>
</dbReference>
<protein>
    <submittedName>
        <fullName evidence="1">Uncharacterized protein</fullName>
    </submittedName>
</protein>